<dbReference type="EC" id="5.4.2.11" evidence="7"/>
<keyword evidence="10" id="KW-1185">Reference proteome</keyword>
<evidence type="ECO:0000313" key="9">
    <source>
        <dbReference type="EMBL" id="CAH0376724.1"/>
    </source>
</evidence>
<dbReference type="Pfam" id="PF00300">
    <property type="entry name" value="His_Phos_1"/>
    <property type="match status" value="1"/>
</dbReference>
<evidence type="ECO:0000256" key="1">
    <source>
        <dbReference type="ARBA" id="ARBA00006717"/>
    </source>
</evidence>
<dbReference type="NCBIfam" id="TIGR01258">
    <property type="entry name" value="pgm_1"/>
    <property type="match status" value="1"/>
</dbReference>
<dbReference type="CDD" id="cd07067">
    <property type="entry name" value="HP_PGM_like"/>
    <property type="match status" value="1"/>
</dbReference>
<feature type="domain" description="EF-hand" evidence="8">
    <location>
        <begin position="291"/>
        <end position="320"/>
    </location>
</feature>
<dbReference type="EMBL" id="CAKKNE010000005">
    <property type="protein sequence ID" value="CAH0376724.1"/>
    <property type="molecule type" value="Genomic_DNA"/>
</dbReference>
<name>A0A8J2SZQ2_9STRA</name>
<dbReference type="InterPro" id="IPR002048">
    <property type="entry name" value="EF_hand_dom"/>
</dbReference>
<dbReference type="PROSITE" id="PS50222">
    <property type="entry name" value="EF_HAND_2"/>
    <property type="match status" value="1"/>
</dbReference>
<sequence length="377" mass="42490">MQRMLRAAARAARRRENQRSVSTLILLRHGQSKWNGADAIFSGWVDVPLTVKGRVEAVGAGQLLRERGFPAKRVDVAFTSNLQRAHETCELALASMAGAQQDTWHSDRIRRDARLNERHYGSLQGWRKADPELVQGFGSDMLLSWRRTMDAKPPPMTKEHHHYDPDAPRTETLRDCQKRVVACWETTIAPALFEEENLPTEIENRTILVAAHSNTLRMLMAYFDEVADEKVPELYVPNAVPIIYRFDPRTRKPLSRKLDTQSGGSHARWLLSPSNHAQVQEALQSGGMLTRALFESIDVERKGRLTAAEFDAGIKTLMADAEHVDCVVVGVAKKIARESVTPNCSVSLAEFEELAQAAVSELHAEEHIDYDAEHRWD</sequence>
<comment type="similarity">
    <text evidence="1 7">Belongs to the phosphoglycerate mutase family. BPG-dependent PGAM subfamily.</text>
</comment>
<dbReference type="AlphaFoldDB" id="A0A8J2SZQ2"/>
<comment type="caution">
    <text evidence="9">The sequence shown here is derived from an EMBL/GenBank/DDBJ whole genome shotgun (WGS) entry which is preliminary data.</text>
</comment>
<organism evidence="9 10">
    <name type="scientific">Pelagomonas calceolata</name>
    <dbReference type="NCBI Taxonomy" id="35677"/>
    <lineage>
        <taxon>Eukaryota</taxon>
        <taxon>Sar</taxon>
        <taxon>Stramenopiles</taxon>
        <taxon>Ochrophyta</taxon>
        <taxon>Pelagophyceae</taxon>
        <taxon>Pelagomonadales</taxon>
        <taxon>Pelagomonadaceae</taxon>
        <taxon>Pelagomonas</taxon>
    </lineage>
</organism>
<evidence type="ECO:0000256" key="6">
    <source>
        <dbReference type="PIRSR" id="PIRSR613078-3"/>
    </source>
</evidence>
<dbReference type="PROSITE" id="PS00175">
    <property type="entry name" value="PG_MUTASE"/>
    <property type="match status" value="1"/>
</dbReference>
<evidence type="ECO:0000256" key="2">
    <source>
        <dbReference type="ARBA" id="ARBA00023152"/>
    </source>
</evidence>
<dbReference type="InterPro" id="IPR001345">
    <property type="entry name" value="PG/BPGM_mutase_AS"/>
</dbReference>
<feature type="binding site" evidence="5">
    <location>
        <position position="128"/>
    </location>
    <ligand>
        <name>substrate</name>
    </ligand>
</feature>
<dbReference type="Gene3D" id="3.40.50.1240">
    <property type="entry name" value="Phosphoglycerate mutase-like"/>
    <property type="match status" value="1"/>
</dbReference>
<protein>
    <recommendedName>
        <fullName evidence="7">Phosphoglycerate mutase</fullName>
        <ecNumber evidence="7">5.4.2.11</ecNumber>
    </recommendedName>
</protein>
<evidence type="ECO:0000256" key="7">
    <source>
        <dbReference type="RuleBase" id="RU004511"/>
    </source>
</evidence>
<feature type="binding site" evidence="5">
    <location>
        <begin position="117"/>
        <end position="120"/>
    </location>
    <ligand>
        <name>substrate</name>
    </ligand>
</feature>
<dbReference type="Proteomes" id="UP000789595">
    <property type="component" value="Unassembled WGS sequence"/>
</dbReference>
<accession>A0A8J2SZQ2</accession>
<evidence type="ECO:0000313" key="10">
    <source>
        <dbReference type="Proteomes" id="UP000789595"/>
    </source>
</evidence>
<feature type="active site" description="Tele-phosphohistidine intermediate" evidence="4">
    <location>
        <position position="29"/>
    </location>
</feature>
<dbReference type="GO" id="GO:0005509">
    <property type="term" value="F:calcium ion binding"/>
    <property type="evidence" value="ECO:0007669"/>
    <property type="project" value="InterPro"/>
</dbReference>
<dbReference type="SMART" id="SM00855">
    <property type="entry name" value="PGAM"/>
    <property type="match status" value="1"/>
</dbReference>
<dbReference type="GO" id="GO:0006096">
    <property type="term" value="P:glycolytic process"/>
    <property type="evidence" value="ECO:0007669"/>
    <property type="project" value="UniProtKB-KW"/>
</dbReference>
<evidence type="ECO:0000256" key="5">
    <source>
        <dbReference type="PIRSR" id="PIRSR613078-2"/>
    </source>
</evidence>
<comment type="catalytic activity">
    <reaction evidence="7">
        <text>(2R)-2-phosphoglycerate = (2R)-3-phosphoglycerate</text>
        <dbReference type="Rhea" id="RHEA:15901"/>
        <dbReference type="ChEBI" id="CHEBI:58272"/>
        <dbReference type="ChEBI" id="CHEBI:58289"/>
        <dbReference type="EC" id="5.4.2.11"/>
    </reaction>
</comment>
<dbReference type="GO" id="GO:0004619">
    <property type="term" value="F:phosphoglycerate mutase activity"/>
    <property type="evidence" value="ECO:0007669"/>
    <property type="project" value="UniProtKB-EC"/>
</dbReference>
<feature type="binding site" evidence="5">
    <location>
        <begin position="28"/>
        <end position="35"/>
    </location>
    <ligand>
        <name>substrate</name>
    </ligand>
</feature>
<evidence type="ECO:0000256" key="4">
    <source>
        <dbReference type="PIRSR" id="PIRSR613078-1"/>
    </source>
</evidence>
<dbReference type="SUPFAM" id="SSF53254">
    <property type="entry name" value="Phosphoglycerate mutase-like"/>
    <property type="match status" value="1"/>
</dbReference>
<keyword evidence="2 7" id="KW-0324">Glycolysis</keyword>
<dbReference type="InterPro" id="IPR005952">
    <property type="entry name" value="Phosphogly_mut1"/>
</dbReference>
<reference evidence="9" key="1">
    <citation type="submission" date="2021-11" db="EMBL/GenBank/DDBJ databases">
        <authorList>
            <consortium name="Genoscope - CEA"/>
            <person name="William W."/>
        </authorList>
    </citation>
    <scope>NUCLEOTIDE SEQUENCE</scope>
</reference>
<gene>
    <name evidence="9" type="ORF">PECAL_5P13310</name>
</gene>
<dbReference type="OrthoDB" id="354304at2759"/>
<feature type="binding site" evidence="5">
    <location>
        <begin position="146"/>
        <end position="147"/>
    </location>
    <ligand>
        <name>substrate</name>
    </ligand>
</feature>
<evidence type="ECO:0000256" key="3">
    <source>
        <dbReference type="ARBA" id="ARBA00023235"/>
    </source>
</evidence>
<feature type="binding site" evidence="5">
    <location>
        <position position="84"/>
    </location>
    <ligand>
        <name>substrate</name>
    </ligand>
</feature>
<proteinExistence type="inferred from homology"/>
<feature type="active site" description="Proton donor/acceptor" evidence="4">
    <location>
        <position position="117"/>
    </location>
</feature>
<feature type="site" description="Transition state stabilizer" evidence="6">
    <location>
        <position position="212"/>
    </location>
</feature>
<dbReference type="PANTHER" id="PTHR11931">
    <property type="entry name" value="PHOSPHOGLYCERATE MUTASE"/>
    <property type="match status" value="1"/>
</dbReference>
<dbReference type="InterPro" id="IPR029033">
    <property type="entry name" value="His_PPase_superfam"/>
</dbReference>
<dbReference type="InterPro" id="IPR013078">
    <property type="entry name" value="His_Pase_superF_clade-1"/>
</dbReference>
<evidence type="ECO:0000259" key="8">
    <source>
        <dbReference type="PROSITE" id="PS50222"/>
    </source>
</evidence>
<keyword evidence="3 7" id="KW-0413">Isomerase</keyword>